<feature type="domain" description="PAC" evidence="17">
    <location>
        <begin position="164"/>
        <end position="216"/>
    </location>
</feature>
<keyword evidence="6" id="KW-0812">Transmembrane</keyword>
<dbReference type="InterPro" id="IPR036097">
    <property type="entry name" value="HisK_dim/P_sf"/>
</dbReference>
<keyword evidence="10" id="KW-1133">Transmembrane helix</keyword>
<name>A0ABV6BDT5_9GAMM</name>
<proteinExistence type="predicted"/>
<evidence type="ECO:0000259" key="15">
    <source>
        <dbReference type="PROSITE" id="PS50110"/>
    </source>
</evidence>
<dbReference type="InterPro" id="IPR003661">
    <property type="entry name" value="HisK_dim/P_dom"/>
</dbReference>
<dbReference type="Gene3D" id="3.30.450.20">
    <property type="entry name" value="PAS domain"/>
    <property type="match status" value="1"/>
</dbReference>
<dbReference type="Pfam" id="PF00072">
    <property type="entry name" value="Response_reg"/>
    <property type="match status" value="1"/>
</dbReference>
<dbReference type="PANTHER" id="PTHR42878:SF7">
    <property type="entry name" value="SENSOR HISTIDINE KINASE GLRK"/>
    <property type="match status" value="1"/>
</dbReference>
<dbReference type="InterPro" id="IPR013656">
    <property type="entry name" value="PAS_4"/>
</dbReference>
<evidence type="ECO:0000256" key="7">
    <source>
        <dbReference type="ARBA" id="ARBA00022741"/>
    </source>
</evidence>
<protein>
    <recommendedName>
        <fullName evidence="3">histidine kinase</fullName>
        <ecNumber evidence="3">2.7.13.3</ecNumber>
    </recommendedName>
</protein>
<dbReference type="PROSITE" id="PS50112">
    <property type="entry name" value="PAS"/>
    <property type="match status" value="1"/>
</dbReference>
<dbReference type="PRINTS" id="PR00344">
    <property type="entry name" value="BCTRLSENSOR"/>
</dbReference>
<dbReference type="InterPro" id="IPR000700">
    <property type="entry name" value="PAS-assoc_C"/>
</dbReference>
<evidence type="ECO:0000259" key="14">
    <source>
        <dbReference type="PROSITE" id="PS50109"/>
    </source>
</evidence>
<reference evidence="18 19" key="1">
    <citation type="submission" date="2024-09" db="EMBL/GenBank/DDBJ databases">
        <authorList>
            <person name="Sun Q."/>
            <person name="Mori K."/>
        </authorList>
    </citation>
    <scope>NUCLEOTIDE SEQUENCE [LARGE SCALE GENOMIC DNA]</scope>
    <source>
        <strain evidence="18 19">KCTC 23315</strain>
    </source>
</reference>
<dbReference type="Pfam" id="PF02518">
    <property type="entry name" value="HATPase_c"/>
    <property type="match status" value="1"/>
</dbReference>
<evidence type="ECO:0000256" key="3">
    <source>
        <dbReference type="ARBA" id="ARBA00012438"/>
    </source>
</evidence>
<feature type="domain" description="PAS" evidence="16">
    <location>
        <begin position="92"/>
        <end position="162"/>
    </location>
</feature>
<keyword evidence="8 18" id="KW-0418">Kinase</keyword>
<evidence type="ECO:0000256" key="5">
    <source>
        <dbReference type="ARBA" id="ARBA00022679"/>
    </source>
</evidence>
<feature type="domain" description="Histidine kinase" evidence="14">
    <location>
        <begin position="259"/>
        <end position="472"/>
    </location>
</feature>
<keyword evidence="4 13" id="KW-0597">Phosphoprotein</keyword>
<keyword evidence="7" id="KW-0547">Nucleotide-binding</keyword>
<dbReference type="SUPFAM" id="SSF55785">
    <property type="entry name" value="PYP-like sensor domain (PAS domain)"/>
    <property type="match status" value="1"/>
</dbReference>
<evidence type="ECO:0000256" key="8">
    <source>
        <dbReference type="ARBA" id="ARBA00022777"/>
    </source>
</evidence>
<feature type="modified residue" description="4-aspartylphosphate" evidence="13">
    <location>
        <position position="537"/>
    </location>
</feature>
<evidence type="ECO:0000259" key="17">
    <source>
        <dbReference type="PROSITE" id="PS50113"/>
    </source>
</evidence>
<dbReference type="InterPro" id="IPR003594">
    <property type="entry name" value="HATPase_dom"/>
</dbReference>
<dbReference type="InterPro" id="IPR050351">
    <property type="entry name" value="BphY/WalK/GraS-like"/>
</dbReference>
<dbReference type="EMBL" id="JBHLXP010000003">
    <property type="protein sequence ID" value="MFC0049021.1"/>
    <property type="molecule type" value="Genomic_DNA"/>
</dbReference>
<accession>A0ABV6BDT5</accession>
<dbReference type="SMART" id="SM00387">
    <property type="entry name" value="HATPase_c"/>
    <property type="match status" value="1"/>
</dbReference>
<comment type="caution">
    <text evidence="18">The sequence shown here is derived from an EMBL/GenBank/DDBJ whole genome shotgun (WGS) entry which is preliminary data.</text>
</comment>
<evidence type="ECO:0000256" key="10">
    <source>
        <dbReference type="ARBA" id="ARBA00022989"/>
    </source>
</evidence>
<comment type="subcellular location">
    <subcellularLocation>
        <location evidence="2">Membrane</location>
        <topology evidence="2">Multi-pass membrane protein</topology>
    </subcellularLocation>
</comment>
<dbReference type="SUPFAM" id="SSF55874">
    <property type="entry name" value="ATPase domain of HSP90 chaperone/DNA topoisomerase II/histidine kinase"/>
    <property type="match status" value="1"/>
</dbReference>
<dbReference type="EC" id="2.7.13.3" evidence="3"/>
<dbReference type="CDD" id="cd00082">
    <property type="entry name" value="HisKA"/>
    <property type="match status" value="1"/>
</dbReference>
<dbReference type="Gene3D" id="1.10.287.130">
    <property type="match status" value="1"/>
</dbReference>
<dbReference type="InterPro" id="IPR035965">
    <property type="entry name" value="PAS-like_dom_sf"/>
</dbReference>
<dbReference type="InterPro" id="IPR036890">
    <property type="entry name" value="HATPase_C_sf"/>
</dbReference>
<dbReference type="Proteomes" id="UP001589813">
    <property type="component" value="Unassembled WGS sequence"/>
</dbReference>
<dbReference type="GO" id="GO:0016301">
    <property type="term" value="F:kinase activity"/>
    <property type="evidence" value="ECO:0007669"/>
    <property type="project" value="UniProtKB-KW"/>
</dbReference>
<keyword evidence="12" id="KW-0472">Membrane</keyword>
<dbReference type="Gene3D" id="3.40.50.2300">
    <property type="match status" value="1"/>
</dbReference>
<dbReference type="SMART" id="SM00448">
    <property type="entry name" value="REC"/>
    <property type="match status" value="1"/>
</dbReference>
<dbReference type="InterPro" id="IPR011006">
    <property type="entry name" value="CheY-like_superfamily"/>
</dbReference>
<evidence type="ECO:0000256" key="2">
    <source>
        <dbReference type="ARBA" id="ARBA00004141"/>
    </source>
</evidence>
<dbReference type="InterPro" id="IPR005467">
    <property type="entry name" value="His_kinase_dom"/>
</dbReference>
<dbReference type="SUPFAM" id="SSF52172">
    <property type="entry name" value="CheY-like"/>
    <property type="match status" value="1"/>
</dbReference>
<dbReference type="SMART" id="SM00388">
    <property type="entry name" value="HisKA"/>
    <property type="match status" value="1"/>
</dbReference>
<dbReference type="InterPro" id="IPR004358">
    <property type="entry name" value="Sig_transdc_His_kin-like_C"/>
</dbReference>
<evidence type="ECO:0000256" key="4">
    <source>
        <dbReference type="ARBA" id="ARBA00022553"/>
    </source>
</evidence>
<dbReference type="PROSITE" id="PS50109">
    <property type="entry name" value="HIS_KIN"/>
    <property type="match status" value="1"/>
</dbReference>
<dbReference type="NCBIfam" id="TIGR00229">
    <property type="entry name" value="sensory_box"/>
    <property type="match status" value="1"/>
</dbReference>
<dbReference type="InterPro" id="IPR001789">
    <property type="entry name" value="Sig_transdc_resp-reg_receiver"/>
</dbReference>
<feature type="domain" description="Response regulatory" evidence="15">
    <location>
        <begin position="491"/>
        <end position="604"/>
    </location>
</feature>
<evidence type="ECO:0000256" key="11">
    <source>
        <dbReference type="ARBA" id="ARBA00023012"/>
    </source>
</evidence>
<evidence type="ECO:0000256" key="6">
    <source>
        <dbReference type="ARBA" id="ARBA00022692"/>
    </source>
</evidence>
<dbReference type="InterPro" id="IPR000014">
    <property type="entry name" value="PAS"/>
</dbReference>
<evidence type="ECO:0000313" key="18">
    <source>
        <dbReference type="EMBL" id="MFC0049021.1"/>
    </source>
</evidence>
<evidence type="ECO:0000313" key="19">
    <source>
        <dbReference type="Proteomes" id="UP001589813"/>
    </source>
</evidence>
<comment type="catalytic activity">
    <reaction evidence="1">
        <text>ATP + protein L-histidine = ADP + protein N-phospho-L-histidine.</text>
        <dbReference type="EC" id="2.7.13.3"/>
    </reaction>
</comment>
<dbReference type="PANTHER" id="PTHR42878">
    <property type="entry name" value="TWO-COMPONENT HISTIDINE KINASE"/>
    <property type="match status" value="1"/>
</dbReference>
<dbReference type="Pfam" id="PF00512">
    <property type="entry name" value="HisKA"/>
    <property type="match status" value="1"/>
</dbReference>
<keyword evidence="9" id="KW-0067">ATP-binding</keyword>
<dbReference type="PROSITE" id="PS50113">
    <property type="entry name" value="PAC"/>
    <property type="match status" value="1"/>
</dbReference>
<dbReference type="Gene3D" id="3.30.565.10">
    <property type="entry name" value="Histidine kinase-like ATPase, C-terminal domain"/>
    <property type="match status" value="1"/>
</dbReference>
<evidence type="ECO:0000256" key="1">
    <source>
        <dbReference type="ARBA" id="ARBA00000085"/>
    </source>
</evidence>
<organism evidence="18 19">
    <name type="scientific">Rheinheimera tilapiae</name>
    <dbReference type="NCBI Taxonomy" id="875043"/>
    <lineage>
        <taxon>Bacteria</taxon>
        <taxon>Pseudomonadati</taxon>
        <taxon>Pseudomonadota</taxon>
        <taxon>Gammaproteobacteria</taxon>
        <taxon>Chromatiales</taxon>
        <taxon>Chromatiaceae</taxon>
        <taxon>Rheinheimera</taxon>
    </lineage>
</organism>
<dbReference type="Pfam" id="PF08448">
    <property type="entry name" value="PAS_4"/>
    <property type="match status" value="1"/>
</dbReference>
<keyword evidence="11" id="KW-0902">Two-component regulatory system</keyword>
<dbReference type="PROSITE" id="PS50110">
    <property type="entry name" value="RESPONSE_REGULATORY"/>
    <property type="match status" value="1"/>
</dbReference>
<evidence type="ECO:0000256" key="9">
    <source>
        <dbReference type="ARBA" id="ARBA00022840"/>
    </source>
</evidence>
<dbReference type="CDD" id="cd00156">
    <property type="entry name" value="REC"/>
    <property type="match status" value="1"/>
</dbReference>
<evidence type="ECO:0000259" key="16">
    <source>
        <dbReference type="PROSITE" id="PS50112"/>
    </source>
</evidence>
<evidence type="ECO:0000256" key="12">
    <source>
        <dbReference type="ARBA" id="ARBA00023136"/>
    </source>
</evidence>
<sequence length="609" mass="66528">MSHHDSPADESLPQQLLALQAENLKLRKINQALIERVEAGHVALHTGPAAPYAAFQHAAVLAEQVRERTAELSRAYDELRRSVRYSETLAESERWIRTITDHVPAMIAYLSAAGIYLFTNRGYDEFYGVPAGSLLNQTLDAAHGPQGAARLAPYVQQALSGDSAIFEIDEQNAAGEWRHLLKTYVPHRDELQQISGFFVLTRDITERKRTSEALRQANLHLEQRVAERTAALTALNQQLRDATAAAEQANQSKSQFLAAVSHDVLQPLNAARLFNGALLEQPLDQNQQQLAQSAGRALDDVGDLLRTLVDLSKLDAGQLQPDCSSIALGPLLAALASEFNAMASSKGLRFRAVATTVTVRTDPAWLARILRNLLTNALRYTPPGGAVLLGCRRRAAGLEIQVLDSGVGIAAEHLSLIFQEFQRLPQSRATDAGLGLGLAIVERLSRLLAHPLRVQSAPGRGSVFALQLPITTPLQQTPPAFLSVAESTGGTIWVIDNDHTICQAMTTLLASWGYQVYSGADATAFTGQEKPDLLIVDYHLADGLTGTVLAQQFTAQPGWSQLPVLMITANSQQQLAVELKQQGYQVLYKPVRPLQLKTLLRHLLERKVI</sequence>
<dbReference type="NCBIfam" id="NF041832">
    <property type="entry name" value="near_NosP_CTERM"/>
    <property type="match status" value="1"/>
</dbReference>
<dbReference type="RefSeq" id="WP_377244119.1">
    <property type="nucleotide sequence ID" value="NZ_JBHLXP010000003.1"/>
</dbReference>
<dbReference type="SUPFAM" id="SSF47384">
    <property type="entry name" value="Homodimeric domain of signal transducing histidine kinase"/>
    <property type="match status" value="1"/>
</dbReference>
<evidence type="ECO:0000256" key="13">
    <source>
        <dbReference type="PROSITE-ProRule" id="PRU00169"/>
    </source>
</evidence>
<gene>
    <name evidence="18" type="ORF">ACFFJP_12060</name>
</gene>
<keyword evidence="5" id="KW-0808">Transferase</keyword>
<keyword evidence="19" id="KW-1185">Reference proteome</keyword>